<reference evidence="3" key="1">
    <citation type="submission" date="2012-12" db="EMBL/GenBank/DDBJ databases">
        <authorList>
            <person name="Hellsten U."/>
            <person name="Grimwood J."/>
            <person name="Chapman J.A."/>
            <person name="Shapiro H."/>
            <person name="Aerts A."/>
            <person name="Otillar R.P."/>
            <person name="Terry A.Y."/>
            <person name="Boore J.L."/>
            <person name="Simakov O."/>
            <person name="Marletaz F."/>
            <person name="Cho S.-J."/>
            <person name="Edsinger-Gonzales E."/>
            <person name="Havlak P."/>
            <person name="Kuo D.-H."/>
            <person name="Larsson T."/>
            <person name="Lv J."/>
            <person name="Arendt D."/>
            <person name="Savage R."/>
            <person name="Osoegawa K."/>
            <person name="de Jong P."/>
            <person name="Lindberg D.R."/>
            <person name="Seaver E.C."/>
            <person name="Weisblat D.A."/>
            <person name="Putnam N.H."/>
            <person name="Grigoriev I.V."/>
            <person name="Rokhsar D.S."/>
        </authorList>
    </citation>
    <scope>NUCLEOTIDE SEQUENCE</scope>
</reference>
<dbReference type="CTD" id="20201646"/>
<dbReference type="OrthoDB" id="411871at2759"/>
<name>T1EYJ6_HELRO</name>
<organism evidence="2 3">
    <name type="scientific">Helobdella robusta</name>
    <name type="common">Californian leech</name>
    <dbReference type="NCBI Taxonomy" id="6412"/>
    <lineage>
        <taxon>Eukaryota</taxon>
        <taxon>Metazoa</taxon>
        <taxon>Spiralia</taxon>
        <taxon>Lophotrochozoa</taxon>
        <taxon>Annelida</taxon>
        <taxon>Clitellata</taxon>
        <taxon>Hirudinea</taxon>
        <taxon>Rhynchobdellida</taxon>
        <taxon>Glossiphoniidae</taxon>
        <taxon>Helobdella</taxon>
    </lineage>
</organism>
<sequence length="159" mass="18263">MSVNTVLTIGRCLSREYFITDSDDVAQALPRVKSISDLGVVMDDRLHFKEHVLSQIKKSNSIYAAGLMSTQWVISSDCELDWPEKIAGNIFSRIEFLAHGMHYKEKYKLFWNGQKTAKKGVVRERSQDVIENDSDESYEEVDNETEIMLKMDAQLHSIK</sequence>
<dbReference type="EnsemblMetazoa" id="HelroT166801">
    <property type="protein sequence ID" value="HelroP166801"/>
    <property type="gene ID" value="HelroG166801"/>
</dbReference>
<dbReference type="Proteomes" id="UP000015101">
    <property type="component" value="Unassembled WGS sequence"/>
</dbReference>
<evidence type="ECO:0000313" key="2">
    <source>
        <dbReference type="EnsemblMetazoa" id="HelroP166801"/>
    </source>
</evidence>
<reference evidence="2" key="3">
    <citation type="submission" date="2015-06" db="UniProtKB">
        <authorList>
            <consortium name="EnsemblMetazoa"/>
        </authorList>
    </citation>
    <scope>IDENTIFICATION</scope>
</reference>
<dbReference type="InParanoid" id="T1EYJ6"/>
<evidence type="ECO:0000313" key="3">
    <source>
        <dbReference type="Proteomes" id="UP000015101"/>
    </source>
</evidence>
<proteinExistence type="predicted"/>
<dbReference type="GeneID" id="20201646"/>
<gene>
    <name evidence="2" type="primary">20201646</name>
    <name evidence="1" type="ORF">HELRODRAFT_166801</name>
</gene>
<dbReference type="KEGG" id="hro:HELRODRAFT_166801"/>
<accession>T1EYJ6</accession>
<dbReference type="AlphaFoldDB" id="T1EYJ6"/>
<dbReference type="EMBL" id="AMQM01002569">
    <property type="status" value="NOT_ANNOTATED_CDS"/>
    <property type="molecule type" value="Genomic_DNA"/>
</dbReference>
<protein>
    <submittedName>
        <fullName evidence="1 2">Uncharacterized protein</fullName>
    </submittedName>
</protein>
<dbReference type="RefSeq" id="XP_009010252.1">
    <property type="nucleotide sequence ID" value="XM_009012004.1"/>
</dbReference>
<evidence type="ECO:0000313" key="1">
    <source>
        <dbReference type="EMBL" id="ESO11764.1"/>
    </source>
</evidence>
<keyword evidence="3" id="KW-1185">Reference proteome</keyword>
<dbReference type="EMBL" id="KB095812">
    <property type="protein sequence ID" value="ESO11764.1"/>
    <property type="molecule type" value="Genomic_DNA"/>
</dbReference>
<dbReference type="HOGENOM" id="CLU_1662676_0_0_1"/>
<reference evidence="1 3" key="2">
    <citation type="journal article" date="2013" name="Nature">
        <title>Insights into bilaterian evolution from three spiralian genomes.</title>
        <authorList>
            <person name="Simakov O."/>
            <person name="Marletaz F."/>
            <person name="Cho S.J."/>
            <person name="Edsinger-Gonzales E."/>
            <person name="Havlak P."/>
            <person name="Hellsten U."/>
            <person name="Kuo D.H."/>
            <person name="Larsson T."/>
            <person name="Lv J."/>
            <person name="Arendt D."/>
            <person name="Savage R."/>
            <person name="Osoegawa K."/>
            <person name="de Jong P."/>
            <person name="Grimwood J."/>
            <person name="Chapman J.A."/>
            <person name="Shapiro H."/>
            <person name="Aerts A."/>
            <person name="Otillar R.P."/>
            <person name="Terry A.Y."/>
            <person name="Boore J.L."/>
            <person name="Grigoriev I.V."/>
            <person name="Lindberg D.R."/>
            <person name="Seaver E.C."/>
            <person name="Weisblat D.A."/>
            <person name="Putnam N.H."/>
            <person name="Rokhsar D.S."/>
        </authorList>
    </citation>
    <scope>NUCLEOTIDE SEQUENCE</scope>
</reference>